<gene>
    <name evidence="1" type="ORF">H2201_009031</name>
</gene>
<organism evidence="1 2">
    <name type="scientific">Coniosporium apollinis</name>
    <dbReference type="NCBI Taxonomy" id="61459"/>
    <lineage>
        <taxon>Eukaryota</taxon>
        <taxon>Fungi</taxon>
        <taxon>Dikarya</taxon>
        <taxon>Ascomycota</taxon>
        <taxon>Pezizomycotina</taxon>
        <taxon>Dothideomycetes</taxon>
        <taxon>Dothideomycetes incertae sedis</taxon>
        <taxon>Coniosporium</taxon>
    </lineage>
</organism>
<keyword evidence="2" id="KW-1185">Reference proteome</keyword>
<proteinExistence type="predicted"/>
<dbReference type="EMBL" id="JAPDRL010000255">
    <property type="protein sequence ID" value="KAJ9654219.1"/>
    <property type="molecule type" value="Genomic_DNA"/>
</dbReference>
<reference evidence="1" key="1">
    <citation type="submission" date="2022-10" db="EMBL/GenBank/DDBJ databases">
        <title>Culturing micro-colonial fungi from biological soil crusts in the Mojave desert and describing Neophaeococcomyces mojavensis, and introducing the new genera and species Taxawa tesnikishii.</title>
        <authorList>
            <person name="Kurbessoian T."/>
            <person name="Stajich J.E."/>
        </authorList>
    </citation>
    <scope>NUCLEOTIDE SEQUENCE</scope>
    <source>
        <strain evidence="1">TK_1</strain>
    </source>
</reference>
<evidence type="ECO:0000313" key="2">
    <source>
        <dbReference type="Proteomes" id="UP001172684"/>
    </source>
</evidence>
<dbReference type="Proteomes" id="UP001172684">
    <property type="component" value="Unassembled WGS sequence"/>
</dbReference>
<comment type="caution">
    <text evidence="1">The sequence shown here is derived from an EMBL/GenBank/DDBJ whole genome shotgun (WGS) entry which is preliminary data.</text>
</comment>
<sequence>MSPEEIVKEGTTTGFGQLVPLIMLMLPLMTLTEAIQDQARRTADAQLQGTEYSAFDAAKTFPFRDGELEKLALEAKLRAGWQHAGGSENHRTETLSKSYLGSKARCAAGIAGSMQKSFGTREEHRMTWTLARRVRDRLEAAGNWDRETTISVEHVPFWRLPTATFLGFMRANSNKFTTGFEYVGSLGTHDFISWEHSQAMIMFLRLLKFSISSHQIRREIALWCDEWQSRKTGKRLHGLGFSSTVQRYGYGWFLPKVDWERFTFLDELPGRSLFGNIHIAEAFKVRWRAVREARDDLVKVETLGRWLQRYRSSADVRETVFLLMVWTCLRHFRKDVFSSIRASIRPEYRARAIEGDFTLCQANLEKMLMPEDGSDMPQYRLASGNKMAYKELDDFIDFL</sequence>
<accession>A0ABQ9NEV3</accession>
<name>A0ABQ9NEV3_9PEZI</name>
<evidence type="ECO:0000313" key="1">
    <source>
        <dbReference type="EMBL" id="KAJ9654219.1"/>
    </source>
</evidence>
<protein>
    <submittedName>
        <fullName evidence="1">Uncharacterized protein</fullName>
    </submittedName>
</protein>